<reference evidence="3" key="1">
    <citation type="submission" date="2022-08" db="UniProtKB">
        <authorList>
            <consortium name="EnsemblMetazoa"/>
        </authorList>
    </citation>
    <scope>IDENTIFICATION</scope>
    <source>
        <strain evidence="3">EBRO</strain>
    </source>
</reference>
<organism evidence="3">
    <name type="scientific">Anopheles atroparvus</name>
    <name type="common">European mosquito</name>
    <dbReference type="NCBI Taxonomy" id="41427"/>
    <lineage>
        <taxon>Eukaryota</taxon>
        <taxon>Metazoa</taxon>
        <taxon>Ecdysozoa</taxon>
        <taxon>Arthropoda</taxon>
        <taxon>Hexapoda</taxon>
        <taxon>Insecta</taxon>
        <taxon>Pterygota</taxon>
        <taxon>Neoptera</taxon>
        <taxon>Endopterygota</taxon>
        <taxon>Diptera</taxon>
        <taxon>Nematocera</taxon>
        <taxon>Culicoidea</taxon>
        <taxon>Culicidae</taxon>
        <taxon>Anophelinae</taxon>
        <taxon>Anopheles</taxon>
    </lineage>
</organism>
<keyword evidence="2" id="KW-0812">Transmembrane</keyword>
<keyword evidence="2" id="KW-1133">Transmembrane helix</keyword>
<protein>
    <submittedName>
        <fullName evidence="3">Uncharacterized protein</fullName>
    </submittedName>
</protein>
<dbReference type="EnsemblMetazoa" id="AATE006247-RA">
    <property type="protein sequence ID" value="AATE006247-PA.1"/>
    <property type="gene ID" value="AATE006247"/>
</dbReference>
<accession>A0A182IVF4</accession>
<feature type="compositionally biased region" description="Polar residues" evidence="1">
    <location>
        <begin position="451"/>
        <end position="480"/>
    </location>
</feature>
<proteinExistence type="predicted"/>
<feature type="region of interest" description="Disordered" evidence="1">
    <location>
        <begin position="446"/>
        <end position="505"/>
    </location>
</feature>
<feature type="transmembrane region" description="Helical" evidence="2">
    <location>
        <begin position="21"/>
        <end position="40"/>
    </location>
</feature>
<evidence type="ECO:0000256" key="1">
    <source>
        <dbReference type="SAM" id="MobiDB-lite"/>
    </source>
</evidence>
<evidence type="ECO:0000313" key="3">
    <source>
        <dbReference type="EnsemblMetazoa" id="AATE006247-PA.1"/>
    </source>
</evidence>
<name>A0A182IVF4_ANOAO</name>
<evidence type="ECO:0000256" key="2">
    <source>
        <dbReference type="SAM" id="Phobius"/>
    </source>
</evidence>
<keyword evidence="2" id="KW-0472">Membrane</keyword>
<feature type="region of interest" description="Disordered" evidence="1">
    <location>
        <begin position="528"/>
        <end position="554"/>
    </location>
</feature>
<dbReference type="VEuPathDB" id="VectorBase:AATE006247"/>
<sequence>MKLMWRGINLCGASARTVPPFNVIITITIIIIFGTIRAGVAHGQKAAIIINATVRQEHAATSTYAIIRAAGQPSKLFTHHAIFFNLLSQGKTAPDNVDELAEAAIQASHIVVGLEHTDGDGVPHQQHVEQRGQIFEVQYLVQRGGVVARVVITLEPRPVDARLQEARGEEAHLLAERRASREGERFRVEGEALPQQVELGRARGVHLVRGDERLTVAAGHGVREPAPEVLLPVAGGEQQGWPDPAEIGHRLQLRLELQLDHVGDDLGGVGLAQQEQQHVQHQKDCPVERRQPVLEHGEPEQQHQQRDRQHRIPELLREGLPEAQDEGLQLTARYQHARPIERVEVQLLQRVRTVPHQPVEGERDVAPLEEPPVDVLQVGGVQLGVGGPMVDPLVGGVLPLEHDLQEAVVRSAEHALVAVQVRYERVVQGPILESVEVRELIEPLQPPTGGFAQSRQLAQPHQHQSFPQETPSATRGNAGQQEILYRSQPSRRGAKETDSTGRPARMIVQYRAQEHSAWRPFRIRGDQTTDHDHRQQKQGHNRPQETIHRNWRHR</sequence>
<dbReference type="AlphaFoldDB" id="A0A182IVF4"/>